<gene>
    <name evidence="1" type="ORF">EV131_110119</name>
</gene>
<proteinExistence type="predicted"/>
<dbReference type="AlphaFoldDB" id="A0AAX2QGR3"/>
<dbReference type="Proteomes" id="UP000295021">
    <property type="component" value="Unassembled WGS sequence"/>
</dbReference>
<name>A0AAX2QGR3_9HYPH</name>
<dbReference type="EMBL" id="SMBI01000010">
    <property type="protein sequence ID" value="TCU21533.1"/>
    <property type="molecule type" value="Genomic_DNA"/>
</dbReference>
<organism evidence="1 2">
    <name type="scientific">Rhizobium laguerreae</name>
    <dbReference type="NCBI Taxonomy" id="1076926"/>
    <lineage>
        <taxon>Bacteria</taxon>
        <taxon>Pseudomonadati</taxon>
        <taxon>Pseudomonadota</taxon>
        <taxon>Alphaproteobacteria</taxon>
        <taxon>Hyphomicrobiales</taxon>
        <taxon>Rhizobiaceae</taxon>
        <taxon>Rhizobium/Agrobacterium group</taxon>
        <taxon>Rhizobium</taxon>
    </lineage>
</organism>
<evidence type="ECO:0000313" key="1">
    <source>
        <dbReference type="EMBL" id="TCU21533.1"/>
    </source>
</evidence>
<evidence type="ECO:0000313" key="2">
    <source>
        <dbReference type="Proteomes" id="UP000295021"/>
    </source>
</evidence>
<comment type="caution">
    <text evidence="1">The sequence shown here is derived from an EMBL/GenBank/DDBJ whole genome shotgun (WGS) entry which is preliminary data.</text>
</comment>
<dbReference type="InterPro" id="IPR016024">
    <property type="entry name" value="ARM-type_fold"/>
</dbReference>
<sequence length="141" mass="15464">MPEPLKNLLHEILVGDMADRIARNTPTFDKSRFMMLATDGLGALELMERSALIRDALFATLPGDFREAAAILTASLPTAGRPGLSGWMLLPVNQFIAARGLDHFDLGLDLLKALTPHFTAEFGIRPFIHRDQQRALAIISG</sequence>
<dbReference type="SUPFAM" id="SSF48371">
    <property type="entry name" value="ARM repeat"/>
    <property type="match status" value="1"/>
</dbReference>
<reference evidence="1 2" key="1">
    <citation type="submission" date="2019-03" db="EMBL/GenBank/DDBJ databases">
        <title>Genomic Encyclopedia of Type Strains, Phase IV (KMG-V): Genome sequencing to study the core and pangenomes of soil and plant-associated prokaryotes.</title>
        <authorList>
            <person name="Whitman W."/>
        </authorList>
    </citation>
    <scope>NUCLEOTIDE SEQUENCE [LARGE SCALE GENOMIC DNA]</scope>
    <source>
        <strain evidence="1 2">FB403</strain>
    </source>
</reference>
<accession>A0AAX2QGR3</accession>
<protein>
    <submittedName>
        <fullName evidence="1">Uncharacterized protein</fullName>
    </submittedName>
</protein>